<accession>A0ABU3BH43</accession>
<reference evidence="1 2" key="1">
    <citation type="submission" date="2023-09" db="EMBL/GenBank/DDBJ databases">
        <authorList>
            <person name="Rey-Velasco X."/>
        </authorList>
    </citation>
    <scope>NUCLEOTIDE SEQUENCE [LARGE SCALE GENOMIC DNA]</scope>
    <source>
        <strain evidence="1 2">P007</strain>
    </source>
</reference>
<dbReference type="Proteomes" id="UP001250662">
    <property type="component" value="Unassembled WGS sequence"/>
</dbReference>
<name>A0ABU3BH43_9FLAO</name>
<keyword evidence="2" id="KW-1185">Reference proteome</keyword>
<dbReference type="EMBL" id="JAVRHU010000002">
    <property type="protein sequence ID" value="MDT0621453.1"/>
    <property type="molecule type" value="Genomic_DNA"/>
</dbReference>
<protein>
    <recommendedName>
        <fullName evidence="3">Outer membrane protein beta-barrel domain-containing protein</fullName>
    </recommendedName>
</protein>
<sequence>MKKLILIALFILTLINESKGQETTTNKTFNSFVEWNFGVALIGDDLGIDGIFPGTSVLWGRTYISKNDIIFEYQAGFALPSLVTGKIGVGRKFNNTQVVLGVRPFPFNTYLQSSFTNKKKGYWIISLEYNPLDSGSDISFESKAILNFGYRWHINKK</sequence>
<gene>
    <name evidence="1" type="ORF">RM520_07445</name>
</gene>
<proteinExistence type="predicted"/>
<evidence type="ECO:0008006" key="3">
    <source>
        <dbReference type="Google" id="ProtNLM"/>
    </source>
</evidence>
<evidence type="ECO:0000313" key="1">
    <source>
        <dbReference type="EMBL" id="MDT0621453.1"/>
    </source>
</evidence>
<comment type="caution">
    <text evidence="1">The sequence shown here is derived from an EMBL/GenBank/DDBJ whole genome shotgun (WGS) entry which is preliminary data.</text>
</comment>
<organism evidence="1 2">
    <name type="scientific">Croceitalea vernalis</name>
    <dbReference type="NCBI Taxonomy" id="3075599"/>
    <lineage>
        <taxon>Bacteria</taxon>
        <taxon>Pseudomonadati</taxon>
        <taxon>Bacteroidota</taxon>
        <taxon>Flavobacteriia</taxon>
        <taxon>Flavobacteriales</taxon>
        <taxon>Flavobacteriaceae</taxon>
        <taxon>Croceitalea</taxon>
    </lineage>
</organism>
<dbReference type="RefSeq" id="WP_311387528.1">
    <property type="nucleotide sequence ID" value="NZ_JAVRHU010000002.1"/>
</dbReference>
<evidence type="ECO:0000313" key="2">
    <source>
        <dbReference type="Proteomes" id="UP001250662"/>
    </source>
</evidence>